<dbReference type="EMBL" id="QJKK01000009">
    <property type="protein sequence ID" value="RAL22607.1"/>
    <property type="molecule type" value="Genomic_DNA"/>
</dbReference>
<comment type="caution">
    <text evidence="5">The sequence shown here is derived from an EMBL/GenBank/DDBJ whole genome shotgun (WGS) entry which is preliminary data.</text>
</comment>
<evidence type="ECO:0000256" key="2">
    <source>
        <dbReference type="ARBA" id="ARBA00022840"/>
    </source>
</evidence>
<dbReference type="InterPro" id="IPR011703">
    <property type="entry name" value="ATPase_AAA-3"/>
</dbReference>
<dbReference type="AlphaFoldDB" id="A0A364K2J5"/>
<dbReference type="InterPro" id="IPR027417">
    <property type="entry name" value="P-loop_NTPase"/>
</dbReference>
<evidence type="ECO:0000259" key="4">
    <source>
        <dbReference type="SMART" id="SM00382"/>
    </source>
</evidence>
<dbReference type="PANTHER" id="PTHR42759:SF1">
    <property type="entry name" value="MAGNESIUM-CHELATASE SUBUNIT CHLD"/>
    <property type="match status" value="1"/>
</dbReference>
<feature type="domain" description="AAA+ ATPase" evidence="4">
    <location>
        <begin position="22"/>
        <end position="163"/>
    </location>
</feature>
<evidence type="ECO:0000313" key="5">
    <source>
        <dbReference type="EMBL" id="RAL22607.1"/>
    </source>
</evidence>
<dbReference type="OrthoDB" id="9808397at2"/>
<keyword evidence="2" id="KW-0067">ATP-binding</keyword>
<dbReference type="Pfam" id="PF07726">
    <property type="entry name" value="AAA_3"/>
    <property type="match status" value="1"/>
</dbReference>
<dbReference type="Pfam" id="PF17863">
    <property type="entry name" value="AAA_lid_2"/>
    <property type="match status" value="1"/>
</dbReference>
<dbReference type="InterPro" id="IPR041628">
    <property type="entry name" value="ChlI/MoxR_AAA_lid"/>
</dbReference>
<dbReference type="Gene3D" id="3.40.50.300">
    <property type="entry name" value="P-loop containing nucleotide triphosphate hydrolases"/>
    <property type="match status" value="1"/>
</dbReference>
<dbReference type="Proteomes" id="UP000251213">
    <property type="component" value="Unassembled WGS sequence"/>
</dbReference>
<organism evidence="5 6">
    <name type="scientific">Thermoflavimicrobium daqui</name>
    <dbReference type="NCBI Taxonomy" id="2137476"/>
    <lineage>
        <taxon>Bacteria</taxon>
        <taxon>Bacillati</taxon>
        <taxon>Bacillota</taxon>
        <taxon>Bacilli</taxon>
        <taxon>Bacillales</taxon>
        <taxon>Thermoactinomycetaceae</taxon>
        <taxon>Thermoflavimicrobium</taxon>
    </lineage>
</organism>
<keyword evidence="1" id="KW-0547">Nucleotide-binding</keyword>
<reference evidence="5 6" key="2">
    <citation type="submission" date="2018-06" db="EMBL/GenBank/DDBJ databases">
        <authorList>
            <person name="Zhirakovskaya E."/>
        </authorList>
    </citation>
    <scope>NUCLEOTIDE SEQUENCE [LARGE SCALE GENOMIC DNA]</scope>
    <source>
        <strain evidence="5 6">FBKL4.011</strain>
    </source>
</reference>
<evidence type="ECO:0000256" key="3">
    <source>
        <dbReference type="ARBA" id="ARBA00061607"/>
    </source>
</evidence>
<evidence type="ECO:0000256" key="1">
    <source>
        <dbReference type="ARBA" id="ARBA00022741"/>
    </source>
</evidence>
<dbReference type="GO" id="GO:0005524">
    <property type="term" value="F:ATP binding"/>
    <property type="evidence" value="ECO:0007669"/>
    <property type="project" value="UniProtKB-KW"/>
</dbReference>
<dbReference type="CDD" id="cd00009">
    <property type="entry name" value="AAA"/>
    <property type="match status" value="1"/>
</dbReference>
<dbReference type="PIRSF" id="PIRSF002849">
    <property type="entry name" value="AAA_ATPase_chaperone_MoxR_prd"/>
    <property type="match status" value="1"/>
</dbReference>
<reference evidence="5 6" key="1">
    <citation type="submission" date="2018-06" db="EMBL/GenBank/DDBJ databases">
        <title>Thermoflavimicrobium daqus sp. nov., a thermophilic microbe isolated from Moutai-flavour Daqu.</title>
        <authorList>
            <person name="Wang X."/>
            <person name="Zhou H."/>
        </authorList>
    </citation>
    <scope>NUCLEOTIDE SEQUENCE [LARGE SCALE GENOMIC DNA]</scope>
    <source>
        <strain evidence="5 6">FBKL4.011</strain>
    </source>
</reference>
<dbReference type="SUPFAM" id="SSF52540">
    <property type="entry name" value="P-loop containing nucleoside triphosphate hydrolases"/>
    <property type="match status" value="1"/>
</dbReference>
<evidence type="ECO:0000313" key="6">
    <source>
        <dbReference type="Proteomes" id="UP000251213"/>
    </source>
</evidence>
<dbReference type="SMART" id="SM00382">
    <property type="entry name" value="AAA"/>
    <property type="match status" value="1"/>
</dbReference>
<name>A0A364K2J5_9BACL</name>
<accession>A0A364K2J5</accession>
<dbReference type="Gene3D" id="1.10.8.80">
    <property type="entry name" value="Magnesium chelatase subunit I, C-Terminal domain"/>
    <property type="match status" value="1"/>
</dbReference>
<dbReference type="GO" id="GO:0016887">
    <property type="term" value="F:ATP hydrolysis activity"/>
    <property type="evidence" value="ECO:0007669"/>
    <property type="project" value="InterPro"/>
</dbReference>
<dbReference type="PANTHER" id="PTHR42759">
    <property type="entry name" value="MOXR FAMILY PROTEIN"/>
    <property type="match status" value="1"/>
</dbReference>
<dbReference type="FunFam" id="3.40.50.300:FF:000640">
    <property type="entry name" value="MoxR family ATPase"/>
    <property type="match status" value="1"/>
</dbReference>
<sequence length="299" mass="33678">MLEKAVLGQTENLQFMWECLLMGGHVLIEGVPGLGKTLMVRSLSQVIQCHQSRIQFTPDLMPSDITGTKVYDLQTGHFSFRQGPIFTHILLADEINRTPPKTQAALLEAMEEKQVTVDGETYQLPSLFFVVATQNPVEHEGTYTLPEAQMDRFTMKLMMNYPTGEHEALLLATQKIHSRRESKLESVISIEEIIEIRQELEDVTVESSVIHYILALVQATRNHPKVYLGASPRAGLDVLAMSKAGAIVKGRQFVTPDDVRRIVKPVLRHRLILHPDGELEGWKADDILEEIIQSIPVPR</sequence>
<gene>
    <name evidence="5" type="ORF">DL897_13960</name>
</gene>
<keyword evidence="6" id="KW-1185">Reference proteome</keyword>
<dbReference type="InterPro" id="IPR050764">
    <property type="entry name" value="CbbQ/NirQ/NorQ/GpvN"/>
</dbReference>
<proteinExistence type="inferred from homology"/>
<dbReference type="InterPro" id="IPR003593">
    <property type="entry name" value="AAA+_ATPase"/>
</dbReference>
<protein>
    <submittedName>
        <fullName evidence="5">Magnesium chelatase</fullName>
    </submittedName>
</protein>
<comment type="similarity">
    <text evidence="3">Belongs to the MoxR family.</text>
</comment>